<dbReference type="Gene3D" id="3.20.20.70">
    <property type="entry name" value="Aldolase class I"/>
    <property type="match status" value="1"/>
</dbReference>
<dbReference type="Pfam" id="PF21607">
    <property type="entry name" value="FabD_helical_ins"/>
    <property type="match status" value="1"/>
</dbReference>
<dbReference type="Pfam" id="PF03060">
    <property type="entry name" value="NMO"/>
    <property type="match status" value="1"/>
</dbReference>
<dbReference type="Proteomes" id="UP000029590">
    <property type="component" value="Unassembled WGS sequence"/>
</dbReference>
<feature type="domain" description="[Acyl-carrier-protein] S-malonyltransferase-like inserted helical" evidence="1">
    <location>
        <begin position="319"/>
        <end position="398"/>
    </location>
</feature>
<dbReference type="InterPro" id="IPR049489">
    <property type="entry name" value="FabD-like_helical_ins"/>
</dbReference>
<sequence length="463" mass="50827">MITASSLGNADFRNDYRIKYAYLAGAMYRAIASKELVVALGKAGLMGFLGTGGLRLDDIEAAILQIQAELGVDGVYGMNLLADLERPEREEATVDLYLRHGVRHVEAAAYMRVTPALVRYRLRGASIGADGRAVARHHVVAKVSRPEVASQFMQPAPPALVQQLVAAGRLDAREAELAPQLPLAGDICVEADSGGHTDRGVAYVLIPAMQSLRDELMTRHRYAKRIRIGAAGGIGTPQAAAAAFVMGADFIVTGSINQCTREAGTSDVVKALLQELDVQDTAYAPAGDMFELGAKVQVARRGLFFAARASRLHELYQQHASLDEIDPAMRSQIEQKFFRRGFDEIWDETRRHYASSRPDQIAEIERSPKKKMAAVFRWYFAHSTQLALSGDDTRLTDFQVHCGPALGAFNRWVRGTPLESWQNRHVADLAERIMQGTAAWLEARLASMADSGGQRPSLQLQRQ</sequence>
<name>A0AAP8SBK2_BURGA</name>
<accession>A0AAP8SBK2</accession>
<evidence type="ECO:0000259" key="1">
    <source>
        <dbReference type="Pfam" id="PF21607"/>
    </source>
</evidence>
<dbReference type="PANTHER" id="PTHR32332:SF20">
    <property type="entry name" value="2-NITROPROPANE DIOXYGENASE-LIKE PROTEIN"/>
    <property type="match status" value="1"/>
</dbReference>
<dbReference type="NCBIfam" id="TIGR02814">
    <property type="entry name" value="pfaD_fam"/>
    <property type="match status" value="1"/>
</dbReference>
<evidence type="ECO:0000313" key="3">
    <source>
        <dbReference type="EMBL" id="UWX72565.1"/>
    </source>
</evidence>
<reference evidence="3" key="2">
    <citation type="submission" date="2022-09" db="EMBL/GenBank/DDBJ databases">
        <title>Genomic of Burkholderia gladioli.</title>
        <authorList>
            <person name="Wu H."/>
        </authorList>
    </citation>
    <scope>NUCLEOTIDE SEQUENCE</scope>
    <source>
        <strain evidence="3">ZN-S4</strain>
    </source>
</reference>
<dbReference type="EMBL" id="CP104215">
    <property type="protein sequence ID" value="UWX72565.1"/>
    <property type="molecule type" value="Genomic_DNA"/>
</dbReference>
<dbReference type="EMBL" id="JPGG01000016">
    <property type="protein sequence ID" value="KGC12701.1"/>
    <property type="molecule type" value="Genomic_DNA"/>
</dbReference>
<protein>
    <submittedName>
        <fullName evidence="2">PfaD family domain protein</fullName>
    </submittedName>
    <submittedName>
        <fullName evidence="3">PfaD family polyunsaturated fatty acid/polyketide biosynthesis protein</fullName>
    </submittedName>
</protein>
<dbReference type="AlphaFoldDB" id="A0AAP8SBK2"/>
<organism evidence="2 4">
    <name type="scientific">Burkholderia gladioli</name>
    <name type="common">Pseudomonas marginata</name>
    <name type="synonym">Phytomonas marginata</name>
    <dbReference type="NCBI Taxonomy" id="28095"/>
    <lineage>
        <taxon>Bacteria</taxon>
        <taxon>Pseudomonadati</taxon>
        <taxon>Pseudomonadota</taxon>
        <taxon>Betaproteobacteria</taxon>
        <taxon>Burkholderiales</taxon>
        <taxon>Burkholderiaceae</taxon>
        <taxon>Burkholderia</taxon>
    </lineage>
</organism>
<dbReference type="KEGG" id="bgo:BM43_4525"/>
<dbReference type="PANTHER" id="PTHR32332">
    <property type="entry name" value="2-NITROPROPANE DIOXYGENASE"/>
    <property type="match status" value="1"/>
</dbReference>
<dbReference type="InterPro" id="IPR013785">
    <property type="entry name" value="Aldolase_TIM"/>
</dbReference>
<gene>
    <name evidence="2" type="ORF">DM48_8</name>
    <name evidence="3" type="ORF">NYZ96_29520</name>
</gene>
<dbReference type="CDD" id="cd04742">
    <property type="entry name" value="NPD_FabD"/>
    <property type="match status" value="1"/>
</dbReference>
<reference evidence="2 4" key="1">
    <citation type="submission" date="2014-04" db="EMBL/GenBank/DDBJ databases">
        <authorList>
            <person name="Bishop-Lilly K.A."/>
            <person name="Broomall S.M."/>
            <person name="Chain P.S."/>
            <person name="Chertkov O."/>
            <person name="Coyne S.R."/>
            <person name="Daligault H.E."/>
            <person name="Davenport K.W."/>
            <person name="Erkkila T."/>
            <person name="Frey K.G."/>
            <person name="Gibbons H.S."/>
            <person name="Gu W."/>
            <person name="Jaissle J."/>
            <person name="Johnson S.L."/>
            <person name="Koroleva G.I."/>
            <person name="Ladner J.T."/>
            <person name="Lo C.-C."/>
            <person name="Minogue T.D."/>
            <person name="Munk C."/>
            <person name="Palacios G.F."/>
            <person name="Redden C.L."/>
            <person name="Rosenzweig C.N."/>
            <person name="Scholz M.B."/>
            <person name="Teshima H."/>
            <person name="Xu Y."/>
        </authorList>
    </citation>
    <scope>NUCLEOTIDE SEQUENCE [LARGE SCALE GENOMIC DNA]</scope>
    <source>
        <strain evidence="2">Gladioli</strain>
        <strain evidence="4">gladioli</strain>
    </source>
</reference>
<dbReference type="RefSeq" id="WP_052409165.1">
    <property type="nucleotide sequence ID" value="NZ_CADESY010000007.1"/>
</dbReference>
<evidence type="ECO:0000313" key="4">
    <source>
        <dbReference type="Proteomes" id="UP000029590"/>
    </source>
</evidence>
<dbReference type="GeneID" id="66461414"/>
<dbReference type="SUPFAM" id="SSF51412">
    <property type="entry name" value="Inosine monophosphate dehydrogenase (IMPDH)"/>
    <property type="match status" value="1"/>
</dbReference>
<dbReference type="Proteomes" id="UP001059745">
    <property type="component" value="Chromosome 2"/>
</dbReference>
<evidence type="ECO:0000313" key="2">
    <source>
        <dbReference type="EMBL" id="KGC12701.1"/>
    </source>
</evidence>
<proteinExistence type="predicted"/>
<dbReference type="InterPro" id="IPR014179">
    <property type="entry name" value="PfaD-like_TIM-barrel"/>
</dbReference>